<dbReference type="PANTHER" id="PTHR10869">
    <property type="entry name" value="PROLYL 4-HYDROXYLASE ALPHA SUBUNIT"/>
    <property type="match status" value="1"/>
</dbReference>
<keyword evidence="11" id="KW-0408">Iron</keyword>
<evidence type="ECO:0000313" key="15">
    <source>
        <dbReference type="EMBL" id="KAF8365129.1"/>
    </source>
</evidence>
<evidence type="ECO:0000256" key="7">
    <source>
        <dbReference type="ARBA" id="ARBA00022964"/>
    </source>
</evidence>
<keyword evidence="9" id="KW-1133">Transmembrane helix</keyword>
<comment type="similarity">
    <text evidence="3">Belongs to the P4HA family.</text>
</comment>
<evidence type="ECO:0000256" key="2">
    <source>
        <dbReference type="ARBA" id="ARBA00004648"/>
    </source>
</evidence>
<accession>A0A834Y4A4</accession>
<evidence type="ECO:0000256" key="11">
    <source>
        <dbReference type="ARBA" id="ARBA00023004"/>
    </source>
</evidence>
<dbReference type="AlphaFoldDB" id="A0A834Y4A4"/>
<feature type="domain" description="ShKT" evidence="14">
    <location>
        <begin position="272"/>
        <end position="312"/>
    </location>
</feature>
<name>A0A834Y4A4_TETSI</name>
<evidence type="ECO:0000256" key="8">
    <source>
        <dbReference type="ARBA" id="ARBA00022968"/>
    </source>
</evidence>
<comment type="subcellular location">
    <subcellularLocation>
        <location evidence="2">Endoplasmic reticulum membrane</location>
        <topology evidence="2">Single-pass type II membrane protein</topology>
    </subcellularLocation>
</comment>
<reference evidence="15 16" key="1">
    <citation type="submission" date="2020-04" db="EMBL/GenBank/DDBJ databases">
        <title>Plant Genome Project.</title>
        <authorList>
            <person name="Zhang R.-G."/>
        </authorList>
    </citation>
    <scope>NUCLEOTIDE SEQUENCE [LARGE SCALE GENOMIC DNA]</scope>
    <source>
        <strain evidence="15">YNK0</strain>
        <tissue evidence="15">Leaf</tissue>
    </source>
</reference>
<dbReference type="OrthoDB" id="420380at2759"/>
<dbReference type="InterPro" id="IPR003582">
    <property type="entry name" value="ShKT_dom"/>
</dbReference>
<dbReference type="SMART" id="SM00254">
    <property type="entry name" value="ShKT"/>
    <property type="match status" value="1"/>
</dbReference>
<evidence type="ECO:0000313" key="16">
    <source>
        <dbReference type="Proteomes" id="UP000655225"/>
    </source>
</evidence>
<organism evidence="15 16">
    <name type="scientific">Tetracentron sinense</name>
    <name type="common">Spur-leaf</name>
    <dbReference type="NCBI Taxonomy" id="13715"/>
    <lineage>
        <taxon>Eukaryota</taxon>
        <taxon>Viridiplantae</taxon>
        <taxon>Streptophyta</taxon>
        <taxon>Embryophyta</taxon>
        <taxon>Tracheophyta</taxon>
        <taxon>Spermatophyta</taxon>
        <taxon>Magnoliopsida</taxon>
        <taxon>Trochodendrales</taxon>
        <taxon>Trochodendraceae</taxon>
        <taxon>Tetracentron</taxon>
    </lineage>
</organism>
<dbReference type="SMART" id="SM00702">
    <property type="entry name" value="P4Hc"/>
    <property type="match status" value="1"/>
</dbReference>
<dbReference type="PROSITE" id="PS51670">
    <property type="entry name" value="SHKT"/>
    <property type="match status" value="1"/>
</dbReference>
<dbReference type="GO" id="GO:0031418">
    <property type="term" value="F:L-ascorbic acid binding"/>
    <property type="evidence" value="ECO:0007669"/>
    <property type="project" value="InterPro"/>
</dbReference>
<keyword evidence="16" id="KW-1185">Reference proteome</keyword>
<evidence type="ECO:0000256" key="4">
    <source>
        <dbReference type="ARBA" id="ARBA00012269"/>
    </source>
</evidence>
<keyword evidence="6" id="KW-0479">Metal-binding</keyword>
<dbReference type="GO" id="GO:0004656">
    <property type="term" value="F:procollagen-proline 4-dioxygenase activity"/>
    <property type="evidence" value="ECO:0007669"/>
    <property type="project" value="UniProtKB-EC"/>
</dbReference>
<dbReference type="InterPro" id="IPR044862">
    <property type="entry name" value="Pro_4_hyd_alph_FE2OG_OXY"/>
</dbReference>
<dbReference type="EMBL" id="JABCRI010000994">
    <property type="protein sequence ID" value="KAF8365129.1"/>
    <property type="molecule type" value="Genomic_DNA"/>
</dbReference>
<evidence type="ECO:0000256" key="13">
    <source>
        <dbReference type="ARBA" id="ARBA00049169"/>
    </source>
</evidence>
<comment type="caution">
    <text evidence="15">The sequence shown here is derived from an EMBL/GenBank/DDBJ whole genome shotgun (WGS) entry which is preliminary data.</text>
</comment>
<dbReference type="PANTHER" id="PTHR10869:SF102">
    <property type="entry name" value="PROLYL 4-HYDROXYLASE 12-RELATED"/>
    <property type="match status" value="1"/>
</dbReference>
<comment type="cofactor">
    <cofactor evidence="1">
        <name>L-ascorbate</name>
        <dbReference type="ChEBI" id="CHEBI:38290"/>
    </cofactor>
</comment>
<keyword evidence="7" id="KW-0223">Dioxygenase</keyword>
<evidence type="ECO:0000256" key="1">
    <source>
        <dbReference type="ARBA" id="ARBA00001961"/>
    </source>
</evidence>
<dbReference type="EC" id="1.14.11.2" evidence="4"/>
<dbReference type="GO" id="GO:0005506">
    <property type="term" value="F:iron ion binding"/>
    <property type="evidence" value="ECO:0007669"/>
    <property type="project" value="InterPro"/>
</dbReference>
<proteinExistence type="inferred from homology"/>
<evidence type="ECO:0000256" key="3">
    <source>
        <dbReference type="ARBA" id="ARBA00006511"/>
    </source>
</evidence>
<keyword evidence="10" id="KW-0560">Oxidoreductase</keyword>
<keyword evidence="5" id="KW-0812">Transmembrane</keyword>
<sequence length="312" mass="35194">MQATSMALPMFPFLRSYRKELRTKKELNQEAVIQLGHSIKSNRIDPSRVSQLSWRPRIFLYRGFLSDEECAHLISLAHGKIESSLGKGGDSGKVVTNTNTLLTGSVMPLDIDQDAIAARIEDRISAWTFLPKENGKSLQILHYGLEETKQHNNTFGDKSRVAFGELLVATIVLYLSNVTRGGEVVFPKSEFKKTQPRDDTLSDCAKTSYALRPMKGNALLFFSHHLNMTPDESSLHARCPVLEGEMWCATKFFHVREIDRREVSLESKSSECTDEDENCPRWATLGECQRNPVYMIGSPDYYGSCRKSCNAC</sequence>
<evidence type="ECO:0000256" key="6">
    <source>
        <dbReference type="ARBA" id="ARBA00022723"/>
    </source>
</evidence>
<evidence type="ECO:0000256" key="12">
    <source>
        <dbReference type="ARBA" id="ARBA00023136"/>
    </source>
</evidence>
<evidence type="ECO:0000256" key="5">
    <source>
        <dbReference type="ARBA" id="ARBA00022692"/>
    </source>
</evidence>
<evidence type="ECO:0000256" key="9">
    <source>
        <dbReference type="ARBA" id="ARBA00022989"/>
    </source>
</evidence>
<dbReference type="Pfam" id="PF13640">
    <property type="entry name" value="2OG-FeII_Oxy_3"/>
    <property type="match status" value="1"/>
</dbReference>
<comment type="catalytic activity">
    <reaction evidence="13">
        <text>L-prolyl-[collagen] + 2-oxoglutarate + O2 = trans-4-hydroxy-L-prolyl-[collagen] + succinate + CO2</text>
        <dbReference type="Rhea" id="RHEA:18945"/>
        <dbReference type="Rhea" id="RHEA-COMP:11676"/>
        <dbReference type="Rhea" id="RHEA-COMP:11680"/>
        <dbReference type="ChEBI" id="CHEBI:15379"/>
        <dbReference type="ChEBI" id="CHEBI:16526"/>
        <dbReference type="ChEBI" id="CHEBI:16810"/>
        <dbReference type="ChEBI" id="CHEBI:30031"/>
        <dbReference type="ChEBI" id="CHEBI:50342"/>
        <dbReference type="ChEBI" id="CHEBI:61965"/>
        <dbReference type="EC" id="1.14.11.2"/>
    </reaction>
</comment>
<evidence type="ECO:0000256" key="10">
    <source>
        <dbReference type="ARBA" id="ARBA00023002"/>
    </source>
</evidence>
<dbReference type="GO" id="GO:0005789">
    <property type="term" value="C:endoplasmic reticulum membrane"/>
    <property type="evidence" value="ECO:0007669"/>
    <property type="project" value="UniProtKB-SubCell"/>
</dbReference>
<dbReference type="Gene3D" id="2.60.120.620">
    <property type="entry name" value="q2cbj1_9rhob like domain"/>
    <property type="match status" value="1"/>
</dbReference>
<dbReference type="InterPro" id="IPR045054">
    <property type="entry name" value="P4HA-like"/>
</dbReference>
<dbReference type="InterPro" id="IPR006620">
    <property type="entry name" value="Pro_4_hyd_alph"/>
</dbReference>
<gene>
    <name evidence="15" type="ORF">HHK36_032872</name>
</gene>
<protein>
    <recommendedName>
        <fullName evidence="4">procollagen-proline 4-dioxygenase</fullName>
        <ecNumber evidence="4">1.14.11.2</ecNumber>
    </recommendedName>
</protein>
<dbReference type="Proteomes" id="UP000655225">
    <property type="component" value="Unassembled WGS sequence"/>
</dbReference>
<dbReference type="OMA" id="IWSDCTK"/>
<keyword evidence="12" id="KW-0472">Membrane</keyword>
<keyword evidence="8" id="KW-0735">Signal-anchor</keyword>
<evidence type="ECO:0000259" key="14">
    <source>
        <dbReference type="PROSITE" id="PS51670"/>
    </source>
</evidence>